<evidence type="ECO:0000256" key="3">
    <source>
        <dbReference type="ARBA" id="ARBA00022448"/>
    </source>
</evidence>
<keyword evidence="3" id="KW-0813">Transport</keyword>
<evidence type="ECO:0000256" key="2">
    <source>
        <dbReference type="ARBA" id="ARBA00010145"/>
    </source>
</evidence>
<feature type="transmembrane region" description="Helical" evidence="8">
    <location>
        <begin position="124"/>
        <end position="144"/>
    </location>
</feature>
<reference evidence="9" key="1">
    <citation type="submission" date="2020-02" db="EMBL/GenBank/DDBJ databases">
        <authorList>
            <person name="Meier V. D."/>
        </authorList>
    </citation>
    <scope>NUCLEOTIDE SEQUENCE</scope>
    <source>
        <strain evidence="9">AVDCRST_MAG25</strain>
    </source>
</reference>
<feature type="transmembrane region" description="Helical" evidence="8">
    <location>
        <begin position="35"/>
        <end position="52"/>
    </location>
</feature>
<evidence type="ECO:0000256" key="5">
    <source>
        <dbReference type="ARBA" id="ARBA00022692"/>
    </source>
</evidence>
<evidence type="ECO:0000256" key="8">
    <source>
        <dbReference type="SAM" id="Phobius"/>
    </source>
</evidence>
<feature type="transmembrane region" description="Helical" evidence="8">
    <location>
        <begin position="284"/>
        <end position="307"/>
    </location>
</feature>
<dbReference type="GO" id="GO:0005886">
    <property type="term" value="C:plasma membrane"/>
    <property type="evidence" value="ECO:0007669"/>
    <property type="project" value="UniProtKB-SubCell"/>
</dbReference>
<evidence type="ECO:0000313" key="9">
    <source>
        <dbReference type="EMBL" id="CAA9465271.1"/>
    </source>
</evidence>
<accession>A0A6J4R621</accession>
<dbReference type="Gene3D" id="1.20.1530.20">
    <property type="match status" value="2"/>
</dbReference>
<feature type="transmembrane region" description="Helical" evidence="8">
    <location>
        <begin position="201"/>
        <end position="219"/>
    </location>
</feature>
<feature type="transmembrane region" description="Helical" evidence="8">
    <location>
        <begin position="6"/>
        <end position="23"/>
    </location>
</feature>
<dbReference type="AlphaFoldDB" id="A0A6J4R621"/>
<sequence>MLFQVFSGVMVPILAIVGAGYLLRRLTDFDLRPLSRVSLYLLSPALIFSSLVEARIAPGQTLRVVVFSVLLVGVMAGLTLAVGGALKFSRKTNTALMLCTMFNNTGNYGLPLALFAFGQRGFEGAILFFILQAIMAQTLGIYLASSGQSGWREGVATLFRTPQLYAVAAALALRAAGPEIVTRGEGIAADLYRGVSLMGDATIPLLLIILGAALARAEVDTSDTLAISVATVIRLFAAIPISYGLARLVGLDELSTKLAIVLGSMPTAVNVSLLALEFDLRPRLVSSVVIVSTALSLVTLTVLLGALGAGG</sequence>
<keyword evidence="5 8" id="KW-0812">Transmembrane</keyword>
<feature type="transmembrane region" description="Helical" evidence="8">
    <location>
        <begin position="225"/>
        <end position="246"/>
    </location>
</feature>
<evidence type="ECO:0000256" key="1">
    <source>
        <dbReference type="ARBA" id="ARBA00004651"/>
    </source>
</evidence>
<keyword evidence="4" id="KW-1003">Cell membrane</keyword>
<evidence type="ECO:0000256" key="7">
    <source>
        <dbReference type="ARBA" id="ARBA00023136"/>
    </source>
</evidence>
<gene>
    <name evidence="9" type="ORF">AVDCRST_MAG25-1444</name>
</gene>
<name>A0A6J4R621_9ACTN</name>
<dbReference type="PANTHER" id="PTHR36838:SF1">
    <property type="entry name" value="SLR1864 PROTEIN"/>
    <property type="match status" value="1"/>
</dbReference>
<dbReference type="EMBL" id="CADCVI010000087">
    <property type="protein sequence ID" value="CAA9465271.1"/>
    <property type="molecule type" value="Genomic_DNA"/>
</dbReference>
<dbReference type="PANTHER" id="PTHR36838">
    <property type="entry name" value="AUXIN EFFLUX CARRIER FAMILY PROTEIN"/>
    <property type="match status" value="1"/>
</dbReference>
<dbReference type="GO" id="GO:0055085">
    <property type="term" value="P:transmembrane transport"/>
    <property type="evidence" value="ECO:0007669"/>
    <property type="project" value="InterPro"/>
</dbReference>
<organism evidence="9">
    <name type="scientific">uncultured Rubrobacteraceae bacterium</name>
    <dbReference type="NCBI Taxonomy" id="349277"/>
    <lineage>
        <taxon>Bacteria</taxon>
        <taxon>Bacillati</taxon>
        <taxon>Actinomycetota</taxon>
        <taxon>Rubrobacteria</taxon>
        <taxon>Rubrobacterales</taxon>
        <taxon>Rubrobacteraceae</taxon>
        <taxon>environmental samples</taxon>
    </lineage>
</organism>
<feature type="transmembrane region" description="Helical" evidence="8">
    <location>
        <begin position="64"/>
        <end position="83"/>
    </location>
</feature>
<feature type="transmembrane region" description="Helical" evidence="8">
    <location>
        <begin position="258"/>
        <end position="278"/>
    </location>
</feature>
<comment type="subcellular location">
    <subcellularLocation>
        <location evidence="1">Cell membrane</location>
        <topology evidence="1">Multi-pass membrane protein</topology>
    </subcellularLocation>
</comment>
<evidence type="ECO:0000256" key="4">
    <source>
        <dbReference type="ARBA" id="ARBA00022475"/>
    </source>
</evidence>
<protein>
    <submittedName>
        <fullName evidence="9">Auxin efflux carrier family protein</fullName>
    </submittedName>
</protein>
<keyword evidence="7 8" id="KW-0472">Membrane</keyword>
<dbReference type="InterPro" id="IPR038770">
    <property type="entry name" value="Na+/solute_symporter_sf"/>
</dbReference>
<dbReference type="InterPro" id="IPR004776">
    <property type="entry name" value="Mem_transp_PIN-like"/>
</dbReference>
<dbReference type="Pfam" id="PF03547">
    <property type="entry name" value="Mem_trans"/>
    <property type="match status" value="1"/>
</dbReference>
<proteinExistence type="inferred from homology"/>
<evidence type="ECO:0000256" key="6">
    <source>
        <dbReference type="ARBA" id="ARBA00022989"/>
    </source>
</evidence>
<feature type="transmembrane region" description="Helical" evidence="8">
    <location>
        <begin position="95"/>
        <end position="118"/>
    </location>
</feature>
<comment type="similarity">
    <text evidence="2">Belongs to the auxin efflux carrier (TC 2.A.69) family.</text>
</comment>
<keyword evidence="6 8" id="KW-1133">Transmembrane helix</keyword>